<feature type="region of interest" description="Disordered" evidence="1">
    <location>
        <begin position="479"/>
        <end position="524"/>
    </location>
</feature>
<accession>A0A1M2W0U2</accession>
<comment type="caution">
    <text evidence="3">The sequence shown here is derived from an EMBL/GenBank/DDBJ whole genome shotgun (WGS) entry which is preliminary data.</text>
</comment>
<gene>
    <name evidence="3" type="ORF">TRAPUB_9954</name>
</gene>
<proteinExistence type="predicted"/>
<feature type="chain" id="PRO_5009890653" evidence="2">
    <location>
        <begin position="20"/>
        <end position="524"/>
    </location>
</feature>
<reference evidence="3 4" key="1">
    <citation type="submission" date="2016-10" db="EMBL/GenBank/DDBJ databases">
        <title>Genome sequence of the basidiomycete white-rot fungus Trametes pubescens.</title>
        <authorList>
            <person name="Makela M.R."/>
            <person name="Granchi Z."/>
            <person name="Peng M."/>
            <person name="De Vries R.P."/>
            <person name="Grigoriev I."/>
            <person name="Riley R."/>
            <person name="Hilden K."/>
        </authorList>
    </citation>
    <scope>NUCLEOTIDE SEQUENCE [LARGE SCALE GENOMIC DNA]</scope>
    <source>
        <strain evidence="3 4">FBCC735</strain>
    </source>
</reference>
<protein>
    <submittedName>
        <fullName evidence="3">Uncharacterized protein</fullName>
    </submittedName>
</protein>
<dbReference type="EMBL" id="MNAD01000403">
    <property type="protein sequence ID" value="OJT13489.1"/>
    <property type="molecule type" value="Genomic_DNA"/>
</dbReference>
<feature type="region of interest" description="Disordered" evidence="1">
    <location>
        <begin position="285"/>
        <end position="306"/>
    </location>
</feature>
<dbReference type="OMA" id="YGHAFIN"/>
<dbReference type="STRING" id="154538.A0A1M2W0U2"/>
<sequence length="524" mass="50397">MSVFKSIAVLSLAVSSAYGHAFINGVQGANGVSGLGLGVTFNGEVARGGTTEQPFQLDTPVMKNQKDDPCGATLLAGSVDISTAIKTVSTAFGGLPTIPTSGQLTLGMFQVNADGGGPFTAEINTDATGKSWTPITVLAQPPGVNGIIHSAPANSTITVEIPSGTTCTGANGACVIRFNNGGPDSGSLANGAGPFGGCVAVAQDGAAAGAAAGNGAAATTTAKTAKSTKKAAKGGKAAAAAVAGQGNNAAAGAAAAGQGAAPAAAPAPAKGKAAPAAPAKGKAAAAAPAPAPGQGKAAGAAPAPGQRNAKVYSRHFYPTLKAREEAIAELERRQKLTAQLIDEIKTATGTAIDIPIDAVAGHDDAALLGGNSTTPTGAPLSAQNAVDLKKAVQIAIEQALGLLASDEVDAGAVGQAEAVTDKANADAAAAIADGQLKSINAGNAGVGFFQTAVVDSLLGGLVTATNDLTAAGAATATAAGGNNAGAASATTAAATGRKGKAGKGRFAAAPAPTSRPKMMKRRFE</sequence>
<dbReference type="AlphaFoldDB" id="A0A1M2W0U2"/>
<dbReference type="InterPro" id="IPR021476">
    <property type="entry name" value="Egh16-like"/>
</dbReference>
<evidence type="ECO:0000313" key="4">
    <source>
        <dbReference type="Proteomes" id="UP000184267"/>
    </source>
</evidence>
<evidence type="ECO:0000256" key="1">
    <source>
        <dbReference type="SAM" id="MobiDB-lite"/>
    </source>
</evidence>
<keyword evidence="4" id="KW-1185">Reference proteome</keyword>
<dbReference type="PANTHER" id="PTHR34618:SF1">
    <property type="entry name" value="SECRETED PROTEIN"/>
    <property type="match status" value="1"/>
</dbReference>
<feature type="signal peptide" evidence="2">
    <location>
        <begin position="1"/>
        <end position="19"/>
    </location>
</feature>
<dbReference type="OrthoDB" id="3241054at2759"/>
<feature type="compositionally biased region" description="Low complexity" evidence="1">
    <location>
        <begin position="479"/>
        <end position="496"/>
    </location>
</feature>
<evidence type="ECO:0000313" key="3">
    <source>
        <dbReference type="EMBL" id="OJT13489.1"/>
    </source>
</evidence>
<dbReference type="PANTHER" id="PTHR34618">
    <property type="entry name" value="SURFACE PROTEIN MAS1, PUTATIVE-RELATED"/>
    <property type="match status" value="1"/>
</dbReference>
<name>A0A1M2W0U2_TRAPU</name>
<organism evidence="3 4">
    <name type="scientific">Trametes pubescens</name>
    <name type="common">White-rot fungus</name>
    <dbReference type="NCBI Taxonomy" id="154538"/>
    <lineage>
        <taxon>Eukaryota</taxon>
        <taxon>Fungi</taxon>
        <taxon>Dikarya</taxon>
        <taxon>Basidiomycota</taxon>
        <taxon>Agaricomycotina</taxon>
        <taxon>Agaricomycetes</taxon>
        <taxon>Polyporales</taxon>
        <taxon>Polyporaceae</taxon>
        <taxon>Trametes</taxon>
    </lineage>
</organism>
<dbReference type="Proteomes" id="UP000184267">
    <property type="component" value="Unassembled WGS sequence"/>
</dbReference>
<dbReference type="Pfam" id="PF11327">
    <property type="entry name" value="Egh16-like"/>
    <property type="match status" value="1"/>
</dbReference>
<evidence type="ECO:0000256" key="2">
    <source>
        <dbReference type="SAM" id="SignalP"/>
    </source>
</evidence>
<feature type="compositionally biased region" description="Low complexity" evidence="1">
    <location>
        <begin position="285"/>
        <end position="305"/>
    </location>
</feature>
<keyword evidence="2" id="KW-0732">Signal</keyword>